<dbReference type="EMBL" id="CP028858">
    <property type="protein sequence ID" value="AWB27174.1"/>
    <property type="molecule type" value="Genomic_DNA"/>
</dbReference>
<dbReference type="GeneID" id="36511916"/>
<dbReference type="RefSeq" id="WP_108381543.1">
    <property type="nucleotide sequence ID" value="NZ_CP028858.1"/>
</dbReference>
<feature type="region of interest" description="Disordered" evidence="1">
    <location>
        <begin position="1"/>
        <end position="51"/>
    </location>
</feature>
<accession>A0A2R4X063</accession>
<evidence type="ECO:0000256" key="2">
    <source>
        <dbReference type="SAM" id="Phobius"/>
    </source>
</evidence>
<keyword evidence="5" id="KW-1185">Reference proteome</keyword>
<feature type="transmembrane region" description="Helical" evidence="2">
    <location>
        <begin position="66"/>
        <end position="84"/>
    </location>
</feature>
<evidence type="ECO:0000313" key="5">
    <source>
        <dbReference type="Proteomes" id="UP000244727"/>
    </source>
</evidence>
<feature type="domain" description="DUF7312" evidence="3">
    <location>
        <begin position="9"/>
        <end position="83"/>
    </location>
</feature>
<keyword evidence="2" id="KW-0472">Membrane</keyword>
<organism evidence="4 5">
    <name type="scientific">Halococcoides cellulosivorans</name>
    <dbReference type="NCBI Taxonomy" id="1679096"/>
    <lineage>
        <taxon>Archaea</taxon>
        <taxon>Methanobacteriati</taxon>
        <taxon>Methanobacteriota</taxon>
        <taxon>Stenosarchaea group</taxon>
        <taxon>Halobacteria</taxon>
        <taxon>Halobacteriales</taxon>
        <taxon>Haloarculaceae</taxon>
        <taxon>Halococcoides</taxon>
    </lineage>
</organism>
<keyword evidence="2" id="KW-1133">Transmembrane helix</keyword>
<sequence length="85" mass="9066">MVEVAEESDGEWKFAVSDVGEGTGDEDAERAGAEEGADESGMEGVFGLQSTDEETLRRESIDLENALFVIAGVALTLFALWQAIP</sequence>
<dbReference type="KEGG" id="harc:HARCEL1_05375"/>
<reference evidence="4 5" key="1">
    <citation type="submission" date="2018-04" db="EMBL/GenBank/DDBJ databases">
        <title>Halococcoides cellulosivorans gen. nov., sp. nov., an extremely halophilic cellulose-utilizing haloarchaeon from hypersaline lakes.</title>
        <authorList>
            <person name="Sorokin D.Y."/>
            <person name="Toshchakov S.V."/>
            <person name="Samarov N.I."/>
            <person name="Korzhenkov A."/>
            <person name="Kublanov I.V."/>
        </authorList>
    </citation>
    <scope>NUCLEOTIDE SEQUENCE [LARGE SCALE GENOMIC DNA]</scope>
    <source>
        <strain evidence="4 5">HArcel1</strain>
    </source>
</reference>
<evidence type="ECO:0000256" key="1">
    <source>
        <dbReference type="SAM" id="MobiDB-lite"/>
    </source>
</evidence>
<gene>
    <name evidence="4" type="ORF">HARCEL1_05375</name>
</gene>
<dbReference type="Proteomes" id="UP000244727">
    <property type="component" value="Chromosome"/>
</dbReference>
<dbReference type="InterPro" id="IPR055736">
    <property type="entry name" value="DUF7312"/>
</dbReference>
<dbReference type="Pfam" id="PF23994">
    <property type="entry name" value="DUF7312"/>
    <property type="match status" value="1"/>
</dbReference>
<proteinExistence type="predicted"/>
<evidence type="ECO:0000259" key="3">
    <source>
        <dbReference type="Pfam" id="PF23994"/>
    </source>
</evidence>
<name>A0A2R4X063_9EURY</name>
<keyword evidence="2" id="KW-0812">Transmembrane</keyword>
<protein>
    <recommendedName>
        <fullName evidence="3">DUF7312 domain-containing protein</fullName>
    </recommendedName>
</protein>
<dbReference type="AlphaFoldDB" id="A0A2R4X063"/>
<evidence type="ECO:0000313" key="4">
    <source>
        <dbReference type="EMBL" id="AWB27174.1"/>
    </source>
</evidence>